<name>A0A3M7GS12_HORWE</name>
<dbReference type="InterPro" id="IPR028095">
    <property type="entry name" value="Mso1_N_dom"/>
</dbReference>
<feature type="compositionally biased region" description="Polar residues" evidence="1">
    <location>
        <begin position="223"/>
        <end position="232"/>
    </location>
</feature>
<proteinExistence type="predicted"/>
<evidence type="ECO:0000256" key="1">
    <source>
        <dbReference type="SAM" id="MobiDB-lite"/>
    </source>
</evidence>
<feature type="compositionally biased region" description="Polar residues" evidence="1">
    <location>
        <begin position="376"/>
        <end position="385"/>
    </location>
</feature>
<dbReference type="AlphaFoldDB" id="A0A3M7GS12"/>
<feature type="domain" description="Mso1 N-terminal" evidence="2">
    <location>
        <begin position="109"/>
        <end position="147"/>
    </location>
</feature>
<gene>
    <name evidence="3" type="ORF">D0862_05618</name>
</gene>
<organism evidence="3 4">
    <name type="scientific">Hortaea werneckii</name>
    <name type="common">Black yeast</name>
    <name type="synonym">Cladosporium werneckii</name>
    <dbReference type="NCBI Taxonomy" id="91943"/>
    <lineage>
        <taxon>Eukaryota</taxon>
        <taxon>Fungi</taxon>
        <taxon>Dikarya</taxon>
        <taxon>Ascomycota</taxon>
        <taxon>Pezizomycotina</taxon>
        <taxon>Dothideomycetes</taxon>
        <taxon>Dothideomycetidae</taxon>
        <taxon>Mycosphaerellales</taxon>
        <taxon>Teratosphaeriaceae</taxon>
        <taxon>Hortaea</taxon>
    </lineage>
</organism>
<comment type="caution">
    <text evidence="3">The sequence shown here is derived from an EMBL/GenBank/DDBJ whole genome shotgun (WGS) entry which is preliminary data.</text>
</comment>
<evidence type="ECO:0000313" key="4">
    <source>
        <dbReference type="Proteomes" id="UP000281468"/>
    </source>
</evidence>
<reference evidence="3 4" key="1">
    <citation type="journal article" date="2018" name="BMC Genomics">
        <title>Genomic evidence for intraspecific hybridization in a clonal and extremely halotolerant yeast.</title>
        <authorList>
            <person name="Gostincar C."/>
            <person name="Stajich J.E."/>
            <person name="Zupancic J."/>
            <person name="Zalar P."/>
            <person name="Gunde-Cimerman N."/>
        </authorList>
    </citation>
    <scope>NUCLEOTIDE SEQUENCE [LARGE SCALE GENOMIC DNA]</scope>
    <source>
        <strain evidence="3 4">EXF-171</strain>
    </source>
</reference>
<protein>
    <recommendedName>
        <fullName evidence="2">Mso1 N-terminal domain-containing protein</fullName>
    </recommendedName>
</protein>
<evidence type="ECO:0000259" key="2">
    <source>
        <dbReference type="Pfam" id="PF14475"/>
    </source>
</evidence>
<dbReference type="VEuPathDB" id="FungiDB:BTJ68_15435"/>
<feature type="region of interest" description="Disordered" evidence="1">
    <location>
        <begin position="139"/>
        <end position="275"/>
    </location>
</feature>
<feature type="compositionally biased region" description="Polar residues" evidence="1">
    <location>
        <begin position="243"/>
        <end position="253"/>
    </location>
</feature>
<dbReference type="EMBL" id="QWIQ01000150">
    <property type="protein sequence ID" value="RMZ03535.1"/>
    <property type="molecule type" value="Genomic_DNA"/>
</dbReference>
<feature type="region of interest" description="Disordered" evidence="1">
    <location>
        <begin position="336"/>
        <end position="390"/>
    </location>
</feature>
<feature type="compositionally biased region" description="Pro residues" evidence="1">
    <location>
        <begin position="361"/>
        <end position="373"/>
    </location>
</feature>
<evidence type="ECO:0000313" key="3">
    <source>
        <dbReference type="EMBL" id="RMZ03535.1"/>
    </source>
</evidence>
<dbReference type="Pfam" id="PF14475">
    <property type="entry name" value="Mso1_Sec1_bdg"/>
    <property type="match status" value="1"/>
</dbReference>
<sequence length="414" mass="44892">MLWDERLLNGTKEQRDAWAEEQWPHIQIIWALMILLHFAALIHVDPIVIHWLSTLLRRVGDTGEPMVFSVVRQQQLHSTQSNKRHSSHAAMSGYLANLLTNTTSRYNTLRRTLLSNEEDGDTEDDSHISRVLRAYYNEKGRPLPPWLPPDPNDRRATTPQPGMQPSGYFASSARSSAAKQGAPGGNSRPTSLSDLWDPAPAPQQTMQPQSLRAGRVRPGAGQPQPSTGSTLAPPQARPLPSQRAGSYQSMQSQGGRPGMEPSPPSSSGGGGTAQERLKARLWGAARAHSSNSVNSVNSQQSGYGRWQKMTIVRHDLHHPSYTVWLPRQNRPAQLKLASNPSTPTYELVLRPPTRQPTSPKATPPSPPPDPPGAPSYTNLPTSLASSLPVATERGTDGAALGNVADAAVLEAAGV</sequence>
<accession>A0A3M7GS12</accession>
<dbReference type="Proteomes" id="UP000281468">
    <property type="component" value="Unassembled WGS sequence"/>
</dbReference>